<dbReference type="EMBL" id="JJQS01000026">
    <property type="protein sequence ID" value="KKH77517.1"/>
    <property type="molecule type" value="Genomic_DNA"/>
</dbReference>
<evidence type="ECO:0000313" key="24">
    <source>
        <dbReference type="Proteomes" id="UP000034758"/>
    </source>
</evidence>
<feature type="transmembrane region" description="Helical" evidence="1">
    <location>
        <begin position="187"/>
        <end position="204"/>
    </location>
</feature>
<feature type="transmembrane region" description="Helical" evidence="1">
    <location>
        <begin position="417"/>
        <end position="435"/>
    </location>
</feature>
<dbReference type="EMBL" id="JJRA01000118">
    <property type="protein sequence ID" value="KKI01725.1"/>
    <property type="molecule type" value="Genomic_DNA"/>
</dbReference>
<feature type="transmembrane region" description="Helical" evidence="1">
    <location>
        <begin position="382"/>
        <end position="405"/>
    </location>
</feature>
<evidence type="ECO:0000313" key="17">
    <source>
        <dbReference type="Proteomes" id="UP000033885"/>
    </source>
</evidence>
<dbReference type="Proteomes" id="UP000034232">
    <property type="component" value="Unassembled WGS sequence"/>
</dbReference>
<dbReference type="RefSeq" id="WP_048041611.1">
    <property type="nucleotide sequence ID" value="NZ_JJQG01000091.1"/>
</dbReference>
<feature type="transmembrane region" description="Helical" evidence="1">
    <location>
        <begin position="238"/>
        <end position="263"/>
    </location>
</feature>
<dbReference type="Proteomes" id="UP000034842">
    <property type="component" value="Unassembled WGS sequence"/>
</dbReference>
<comment type="caution">
    <text evidence="5">The sequence shown here is derived from an EMBL/GenBank/DDBJ whole genome shotgun (WGS) entry which is preliminary data.</text>
</comment>
<dbReference type="EMBL" id="JJQG01000091">
    <property type="protein sequence ID" value="KKH38396.1"/>
    <property type="molecule type" value="Genomic_DNA"/>
</dbReference>
<dbReference type="Proteomes" id="UP000034668">
    <property type="component" value="Unassembled WGS sequence"/>
</dbReference>
<evidence type="ECO:0000313" key="14">
    <source>
        <dbReference type="EMBL" id="KKI05538.1"/>
    </source>
</evidence>
<dbReference type="EMBL" id="JJQV01000031">
    <property type="protein sequence ID" value="KKH85429.1"/>
    <property type="molecule type" value="Genomic_DNA"/>
</dbReference>
<name>A0A0F8QZJ4_METMZ</name>
<evidence type="ECO:0000313" key="15">
    <source>
        <dbReference type="Proteomes" id="UP000033814"/>
    </source>
</evidence>
<sequence>MNYVQGILTLNQRDVMKTDKNQIFLFLSTVCFILLIRNALLLKFIEPVGYIADIYSAFPFNFYLGFIFCYFASSLLILYGKKIIGASILCLNHLEILLIPYMLGYYSMGRADAMSYIGEYLQIANTGHFANWDIYPANHVIGACISIISGLEANLTSFIVLILFSFIFIMGIYLFSREMLPYPCIKSLVIISSFILYLGNYHFLNAPHGLFFAFIPLYLFVMYSYFSDKKYNVPSSMIFVIVTLLIPYTHPFVVLFLMAIFLFHLILKILSISHLGILKIPSVNLMSFLILPVSFFSWLIYNEKLMGDLRRSYISYINKVTEPVFLETTDKLAKVNFGFLEYFQFLCIFYGRYIFPTIFIIASFIFIYYNRNLLKNNIFINYPYLVTLYIISLFIQFFLILNPIISHQPERIINLNFILYAQIPIFALAIYVFFLRKSKSIYSISLVCFILVSIWTFSLFGCLDSPKVSRTNSALTYNEVEGMSWFYNLKNDSSIVSVPLSQINRFHDLFGEKYAKDSLRRFPDHFGYSNNSSNIKKVNLELDSHFYIVLLTIDELLYQEVPSYIKVGRYYKSDFTKLRNDTSVNKIYDSMNIEIFSSI</sequence>
<evidence type="ECO:0000313" key="19">
    <source>
        <dbReference type="Proteomes" id="UP000034040"/>
    </source>
</evidence>
<evidence type="ECO:0000313" key="3">
    <source>
        <dbReference type="EMBL" id="KKH38396.1"/>
    </source>
</evidence>
<dbReference type="Proteomes" id="UP000034692">
    <property type="component" value="Unassembled WGS sequence"/>
</dbReference>
<dbReference type="Proteomes" id="UP000033814">
    <property type="component" value="Unassembled WGS sequence"/>
</dbReference>
<protein>
    <recommendedName>
        <fullName evidence="28">Glycosyltransferase RgtA/B/C/D-like domain-containing protein</fullName>
    </recommendedName>
</protein>
<feature type="transmembrane region" description="Helical" evidence="1">
    <location>
        <begin position="353"/>
        <end position="370"/>
    </location>
</feature>
<keyword evidence="1" id="KW-0812">Transmembrane</keyword>
<keyword evidence="1" id="KW-0472">Membrane</keyword>
<dbReference type="EMBL" id="JJQT01000238">
    <property type="protein sequence ID" value="KKH72628.1"/>
    <property type="molecule type" value="Genomic_DNA"/>
</dbReference>
<reference evidence="15 16" key="1">
    <citation type="journal article" date="2015" name="ISME J.">
        <title>Genomic and phenotypic differentiation among Methanosarcina mazei populations from Columbia River sediment.</title>
        <authorList>
            <person name="Youngblut N.D."/>
            <person name="Wirth J.S."/>
            <person name="Henriksen J.R."/>
            <person name="Smith M."/>
            <person name="Simon H."/>
            <person name="Metcalf W.W."/>
            <person name="Whitaker R.J."/>
        </authorList>
    </citation>
    <scope>NUCLEOTIDE SEQUENCE [LARGE SCALE GENOMIC DNA]</scope>
    <source>
        <strain evidence="3 24">1.H.A.1A.1</strain>
        <strain evidence="2 18">1.H.A.1A.3</strain>
        <strain evidence="4 16">1.H.A.1A.6</strain>
        <strain evidence="5 20">1.H.A.2.3</strain>
        <strain evidence="6 23">1.H.A.2.7</strain>
        <strain evidence="7 27">1.H.M.1A.1</strain>
        <strain evidence="9 19">1.H.M.1A.2</strain>
        <strain evidence="8 25">1.H.M.1A.3</strain>
        <strain evidence="10 15">1.H.M.2.2</strain>
        <strain evidence="11 22">1.H.M.2.4</strain>
        <strain evidence="12 26">1.H.T.2.1</strain>
        <strain evidence="13 17">1.H.T.2.3</strain>
        <strain evidence="14 21">1.H.T.2.5</strain>
    </source>
</reference>
<dbReference type="EMBL" id="JJQO01000075">
    <property type="protein sequence ID" value="KKH67700.1"/>
    <property type="molecule type" value="Genomic_DNA"/>
</dbReference>
<dbReference type="EMBL" id="JJQM01000099">
    <property type="protein sequence ID" value="KKH54234.1"/>
    <property type="molecule type" value="Genomic_DNA"/>
</dbReference>
<evidence type="ECO:0000313" key="25">
    <source>
        <dbReference type="Proteomes" id="UP000034842"/>
    </source>
</evidence>
<dbReference type="AlphaFoldDB" id="A0A0F8QZJ4"/>
<evidence type="ECO:0000313" key="7">
    <source>
        <dbReference type="EMBL" id="KKH72170.1"/>
    </source>
</evidence>
<dbReference type="PATRIC" id="fig|2209.51.peg.621"/>
<evidence type="ECO:0000313" key="21">
    <source>
        <dbReference type="Proteomes" id="UP000034547"/>
    </source>
</evidence>
<feature type="transmembrane region" description="Helical" evidence="1">
    <location>
        <begin position="210"/>
        <end position="226"/>
    </location>
</feature>
<evidence type="ECO:0000313" key="4">
    <source>
        <dbReference type="EMBL" id="KKH45993.1"/>
    </source>
</evidence>
<proteinExistence type="predicted"/>
<feature type="transmembrane region" description="Helical" evidence="1">
    <location>
        <begin position="441"/>
        <end position="463"/>
    </location>
</feature>
<evidence type="ECO:0008006" key="28">
    <source>
        <dbReference type="Google" id="ProtNLM"/>
    </source>
</evidence>
<evidence type="ECO:0000313" key="12">
    <source>
        <dbReference type="EMBL" id="KKH93740.1"/>
    </source>
</evidence>
<evidence type="ECO:0000256" key="1">
    <source>
        <dbReference type="SAM" id="Phobius"/>
    </source>
</evidence>
<evidence type="ECO:0000313" key="26">
    <source>
        <dbReference type="Proteomes" id="UP000034872"/>
    </source>
</evidence>
<feature type="transmembrane region" description="Helical" evidence="1">
    <location>
        <begin position="23"/>
        <end position="40"/>
    </location>
</feature>
<feature type="transmembrane region" description="Helical" evidence="1">
    <location>
        <begin position="155"/>
        <end position="175"/>
    </location>
</feature>
<evidence type="ECO:0000313" key="22">
    <source>
        <dbReference type="Proteomes" id="UP000034668"/>
    </source>
</evidence>
<keyword evidence="1" id="KW-1133">Transmembrane helix</keyword>
<evidence type="ECO:0000313" key="9">
    <source>
        <dbReference type="EMBL" id="KKH77517.1"/>
    </source>
</evidence>
<dbReference type="EMBL" id="JJRB01000027">
    <property type="protein sequence ID" value="KKI05538.1"/>
    <property type="molecule type" value="Genomic_DNA"/>
</dbReference>
<evidence type="ECO:0000313" key="11">
    <source>
        <dbReference type="EMBL" id="KKH92256.1"/>
    </source>
</evidence>
<evidence type="ECO:0000313" key="20">
    <source>
        <dbReference type="Proteomes" id="UP000034232"/>
    </source>
</evidence>
<dbReference type="EMBL" id="JJQR01000139">
    <property type="protein sequence ID" value="KKH72170.1"/>
    <property type="molecule type" value="Genomic_DNA"/>
</dbReference>
<dbReference type="Proteomes" id="UP000034872">
    <property type="component" value="Unassembled WGS sequence"/>
</dbReference>
<feature type="transmembrane region" description="Helical" evidence="1">
    <location>
        <begin position="283"/>
        <end position="301"/>
    </location>
</feature>
<gene>
    <name evidence="2" type="ORF">DU50_02830</name>
    <name evidence="3" type="ORF">DU54_04820</name>
    <name evidence="6" type="ORF">DU75_02970</name>
    <name evidence="5" type="ORF">DU76_04295</name>
    <name evidence="9" type="ORF">DU77_05225</name>
    <name evidence="8" type="ORF">DU78_01815</name>
    <name evidence="11" type="ORF">DU79_05145</name>
    <name evidence="13" type="ORF">DU81_11410</name>
    <name evidence="10" type="ORF">DU82_04725</name>
    <name evidence="14" type="ORF">DU83_04785</name>
    <name evidence="12" type="ORF">DU84_04920</name>
    <name evidence="4" type="ORF">DU85_09285</name>
    <name evidence="7" type="ORF">DU86_04050</name>
</gene>
<dbReference type="Proteomes" id="UP000034758">
    <property type="component" value="Unassembled WGS sequence"/>
</dbReference>
<dbReference type="Proteomes" id="UP000034925">
    <property type="component" value="Unassembled WGS sequence"/>
</dbReference>
<evidence type="ECO:0000313" key="8">
    <source>
        <dbReference type="EMBL" id="KKH72628.1"/>
    </source>
</evidence>
<evidence type="ECO:0000313" key="5">
    <source>
        <dbReference type="EMBL" id="KKH54234.1"/>
    </source>
</evidence>
<evidence type="ECO:0000313" key="10">
    <source>
        <dbReference type="EMBL" id="KKH85429.1"/>
    </source>
</evidence>
<evidence type="ECO:0000313" key="16">
    <source>
        <dbReference type="Proteomes" id="UP000033864"/>
    </source>
</evidence>
<evidence type="ECO:0000313" key="27">
    <source>
        <dbReference type="Proteomes" id="UP000034925"/>
    </source>
</evidence>
<dbReference type="Proteomes" id="UP000033885">
    <property type="component" value="Unassembled WGS sequence"/>
</dbReference>
<dbReference type="Proteomes" id="UP000034547">
    <property type="component" value="Unassembled WGS sequence"/>
</dbReference>
<dbReference type="Proteomes" id="UP000034021">
    <property type="component" value="Unassembled WGS sequence"/>
</dbReference>
<dbReference type="Proteomes" id="UP000034040">
    <property type="component" value="Unassembled WGS sequence"/>
</dbReference>
<feature type="transmembrane region" description="Helical" evidence="1">
    <location>
        <begin position="60"/>
        <end position="79"/>
    </location>
</feature>
<dbReference type="EMBL" id="JJQJ01000170">
    <property type="protein sequence ID" value="KKH45993.1"/>
    <property type="molecule type" value="Genomic_DNA"/>
</dbReference>
<evidence type="ECO:0000313" key="18">
    <source>
        <dbReference type="Proteomes" id="UP000034021"/>
    </source>
</evidence>
<dbReference type="Proteomes" id="UP000033864">
    <property type="component" value="Unassembled WGS sequence"/>
</dbReference>
<accession>A0A0F8QZJ4</accession>
<evidence type="ECO:0000313" key="6">
    <source>
        <dbReference type="EMBL" id="KKH67700.1"/>
    </source>
</evidence>
<evidence type="ECO:0000313" key="2">
    <source>
        <dbReference type="EMBL" id="KKH38036.1"/>
    </source>
</evidence>
<evidence type="ECO:0000313" key="23">
    <source>
        <dbReference type="Proteomes" id="UP000034692"/>
    </source>
</evidence>
<dbReference type="EMBL" id="JJQH01000134">
    <property type="protein sequence ID" value="KKH38036.1"/>
    <property type="molecule type" value="Genomic_DNA"/>
</dbReference>
<dbReference type="EMBL" id="JJQX01000165">
    <property type="protein sequence ID" value="KKH92256.1"/>
    <property type="molecule type" value="Genomic_DNA"/>
</dbReference>
<evidence type="ECO:0000313" key="13">
    <source>
        <dbReference type="EMBL" id="KKI01725.1"/>
    </source>
</evidence>
<dbReference type="EMBL" id="JJQZ01000126">
    <property type="protein sequence ID" value="KKH93740.1"/>
    <property type="molecule type" value="Genomic_DNA"/>
</dbReference>
<organism evidence="5 20">
    <name type="scientific">Methanosarcina mazei</name>
    <name type="common">Methanosarcina frisia</name>
    <dbReference type="NCBI Taxonomy" id="2209"/>
    <lineage>
        <taxon>Archaea</taxon>
        <taxon>Methanobacteriati</taxon>
        <taxon>Methanobacteriota</taxon>
        <taxon>Stenosarchaea group</taxon>
        <taxon>Methanomicrobia</taxon>
        <taxon>Methanosarcinales</taxon>
        <taxon>Methanosarcinaceae</taxon>
        <taxon>Methanosarcina</taxon>
    </lineage>
</organism>
<feature type="transmembrane region" description="Helical" evidence="1">
    <location>
        <begin position="86"/>
        <end position="106"/>
    </location>
</feature>